<sequence length="522" mass="55597">MERRVEAGAPAGDTEARDGARRIEGVGDRPRGRMTSFLVAVLLAAAPTKPAVERTVRDRFEAVGRTAPEQDAALSRAADELAQHALKHGVADAAGLLRVTAALSRQGAWDPNPVVIAIRAGGEQLLGELAKQDLGTEPSTHVGVGFASGTERSTVIILLARRHVELSPFPRAHARPVGPQQLCMKPGAGISSVELFVTRPQGAVDRLPTQRAGGLSCASPDFEQQGRHVVEALATGPRGPEVVALFFVDVGSVNASADEALPEPGTDDAARAALLVRTNALRLQHGSQALQMDTSLQSVAQLWADRLAREGFFSHVAPDGSTLRERLTESGYRFATAGENLGLSTGALAAHFGIEHSPGHRNNLLEPKHRRVGFGLSTRPDGLRVLVELFANPLEEEKDPLGSLYASIADARKRRKLAPLKVSPVLEALAQEHARTALKKDTPKAQIPGVRPLHDRAFEAMEELASVSVDIFVADSARVGSDSKNLVNAANRVVGVGIARGDSERYGDGRYWIVVLYGVPGE</sequence>
<dbReference type="Proteomes" id="UP000249061">
    <property type="component" value="Unassembled WGS sequence"/>
</dbReference>
<dbReference type="Gene3D" id="3.40.33.10">
    <property type="entry name" value="CAP"/>
    <property type="match status" value="1"/>
</dbReference>
<dbReference type="EMBL" id="QFQP01000002">
    <property type="protein sequence ID" value="PZR17337.1"/>
    <property type="molecule type" value="Genomic_DNA"/>
</dbReference>
<dbReference type="SUPFAM" id="SSF55797">
    <property type="entry name" value="PR-1-like"/>
    <property type="match status" value="2"/>
</dbReference>
<protein>
    <recommendedName>
        <fullName evidence="2">SCP domain-containing protein</fullName>
    </recommendedName>
</protein>
<comment type="caution">
    <text evidence="3">The sequence shown here is derived from an EMBL/GenBank/DDBJ whole genome shotgun (WGS) entry which is preliminary data.</text>
</comment>
<dbReference type="InterPro" id="IPR035940">
    <property type="entry name" value="CAP_sf"/>
</dbReference>
<feature type="region of interest" description="Disordered" evidence="1">
    <location>
        <begin position="1"/>
        <end position="28"/>
    </location>
</feature>
<proteinExistence type="predicted"/>
<evidence type="ECO:0000259" key="2">
    <source>
        <dbReference type="Pfam" id="PF00188"/>
    </source>
</evidence>
<feature type="domain" description="SCP" evidence="2">
    <location>
        <begin position="408"/>
        <end position="516"/>
    </location>
</feature>
<name>A0A2W5TTK9_9BACT</name>
<dbReference type="CDD" id="cd05379">
    <property type="entry name" value="CAP_bacterial"/>
    <property type="match status" value="1"/>
</dbReference>
<evidence type="ECO:0000313" key="3">
    <source>
        <dbReference type="EMBL" id="PZR17337.1"/>
    </source>
</evidence>
<dbReference type="Pfam" id="PF00188">
    <property type="entry name" value="CAP"/>
    <property type="match status" value="2"/>
</dbReference>
<feature type="domain" description="SCP" evidence="2">
    <location>
        <begin position="277"/>
        <end position="384"/>
    </location>
</feature>
<feature type="compositionally biased region" description="Basic and acidic residues" evidence="1">
    <location>
        <begin position="14"/>
        <end position="28"/>
    </location>
</feature>
<dbReference type="AlphaFoldDB" id="A0A2W5TTK9"/>
<organism evidence="3 4">
    <name type="scientific">Archangium gephyra</name>
    <dbReference type="NCBI Taxonomy" id="48"/>
    <lineage>
        <taxon>Bacteria</taxon>
        <taxon>Pseudomonadati</taxon>
        <taxon>Myxococcota</taxon>
        <taxon>Myxococcia</taxon>
        <taxon>Myxococcales</taxon>
        <taxon>Cystobacterineae</taxon>
        <taxon>Archangiaceae</taxon>
        <taxon>Archangium</taxon>
    </lineage>
</organism>
<reference evidence="3 4" key="1">
    <citation type="submission" date="2017-08" db="EMBL/GenBank/DDBJ databases">
        <title>Infants hospitalized years apart are colonized by the same room-sourced microbial strains.</title>
        <authorList>
            <person name="Brooks B."/>
            <person name="Olm M.R."/>
            <person name="Firek B.A."/>
            <person name="Baker R."/>
            <person name="Thomas B.C."/>
            <person name="Morowitz M.J."/>
            <person name="Banfield J.F."/>
        </authorList>
    </citation>
    <scope>NUCLEOTIDE SEQUENCE [LARGE SCALE GENOMIC DNA]</scope>
    <source>
        <strain evidence="3">S2_003_000_R2_14</strain>
    </source>
</reference>
<dbReference type="PANTHER" id="PTHR31157">
    <property type="entry name" value="SCP DOMAIN-CONTAINING PROTEIN"/>
    <property type="match status" value="1"/>
</dbReference>
<accession>A0A2W5TTK9</accession>
<evidence type="ECO:0000256" key="1">
    <source>
        <dbReference type="SAM" id="MobiDB-lite"/>
    </source>
</evidence>
<evidence type="ECO:0000313" key="4">
    <source>
        <dbReference type="Proteomes" id="UP000249061"/>
    </source>
</evidence>
<dbReference type="PANTHER" id="PTHR31157:SF1">
    <property type="entry name" value="SCP DOMAIN-CONTAINING PROTEIN"/>
    <property type="match status" value="1"/>
</dbReference>
<dbReference type="InterPro" id="IPR014044">
    <property type="entry name" value="CAP_dom"/>
</dbReference>
<gene>
    <name evidence="3" type="ORF">DI536_03145</name>
</gene>